<dbReference type="Pfam" id="PF01471">
    <property type="entry name" value="PG_binding_1"/>
    <property type="match status" value="1"/>
</dbReference>
<dbReference type="InterPro" id="IPR036365">
    <property type="entry name" value="PGBD-like_sf"/>
</dbReference>
<feature type="non-terminal residue" evidence="2">
    <location>
        <position position="1"/>
    </location>
</feature>
<evidence type="ECO:0000313" key="2">
    <source>
        <dbReference type="EMBL" id="TRX73332.1"/>
    </source>
</evidence>
<dbReference type="InterPro" id="IPR002477">
    <property type="entry name" value="Peptidoglycan-bd-like"/>
</dbReference>
<proteinExistence type="predicted"/>
<evidence type="ECO:0000259" key="1">
    <source>
        <dbReference type="Pfam" id="PF01471"/>
    </source>
</evidence>
<dbReference type="InterPro" id="IPR036366">
    <property type="entry name" value="PGBDSf"/>
</dbReference>
<dbReference type="SUPFAM" id="SSF47090">
    <property type="entry name" value="PGBD-like"/>
    <property type="match status" value="1"/>
</dbReference>
<comment type="caution">
    <text evidence="2">The sequence shown here is derived from an EMBL/GenBank/DDBJ whole genome shotgun (WGS) entry which is preliminary data.</text>
</comment>
<reference evidence="2 3" key="1">
    <citation type="submission" date="2019-07" db="EMBL/GenBank/DDBJ databases">
        <title>Pseudomonas mangiferae sp. nov., isolated from bark of mango tree in Thailand.</title>
        <authorList>
            <person name="Srisuk N."/>
            <person name="Anurat P."/>
        </authorList>
    </citation>
    <scope>NUCLEOTIDE SEQUENCE [LARGE SCALE GENOMIC DNA]</scope>
    <source>
        <strain evidence="2 3">DMKU_BBB3-04</strain>
    </source>
</reference>
<accession>A0A553GUZ0</accession>
<sequence>QICIRDRPSPQSRENPSIQWVRPSATDLENLVKRVQMALMVKHYYSGPLDGVLGKGTRDALMAFQMDAGLELTGRMDTPTLNALGIALP</sequence>
<gene>
    <name evidence="2" type="ORF">FM069_17885</name>
</gene>
<dbReference type="RefSeq" id="WP_178106817.1">
    <property type="nucleotide sequence ID" value="NZ_VJOY01000016.1"/>
</dbReference>
<dbReference type="Proteomes" id="UP000315235">
    <property type="component" value="Unassembled WGS sequence"/>
</dbReference>
<evidence type="ECO:0000313" key="3">
    <source>
        <dbReference type="Proteomes" id="UP000315235"/>
    </source>
</evidence>
<name>A0A553GUZ0_9PSED</name>
<keyword evidence="3" id="KW-1185">Reference proteome</keyword>
<feature type="domain" description="Peptidoglycan binding-like" evidence="1">
    <location>
        <begin position="30"/>
        <end position="84"/>
    </location>
</feature>
<dbReference type="Gene3D" id="1.10.101.10">
    <property type="entry name" value="PGBD-like superfamily/PGBD"/>
    <property type="match status" value="1"/>
</dbReference>
<organism evidence="2 3">
    <name type="scientific">Pseudomonas mangiferae</name>
    <dbReference type="NCBI Taxonomy" id="2593654"/>
    <lineage>
        <taxon>Bacteria</taxon>
        <taxon>Pseudomonadati</taxon>
        <taxon>Pseudomonadota</taxon>
        <taxon>Gammaproteobacteria</taxon>
        <taxon>Pseudomonadales</taxon>
        <taxon>Pseudomonadaceae</taxon>
        <taxon>Pseudomonas</taxon>
    </lineage>
</organism>
<dbReference type="EMBL" id="VJOY01000016">
    <property type="protein sequence ID" value="TRX73332.1"/>
    <property type="molecule type" value="Genomic_DNA"/>
</dbReference>
<dbReference type="AlphaFoldDB" id="A0A553GUZ0"/>
<protein>
    <submittedName>
        <fullName evidence="2">His-Xaa-Ser repeat protein HxsA</fullName>
    </submittedName>
</protein>